<gene>
    <name evidence="1" type="ORF">UFOPK2852_00670</name>
</gene>
<name>A0A6J6UI12_9ZZZZ</name>
<sequence length="63" mass="6451">MNSDGIETPIIVNVLCKLSAKPNNKAANTAPIGLHLPKIRAASAIKPAPAVISLPNAPTEPTV</sequence>
<reference evidence="1" key="1">
    <citation type="submission" date="2020-05" db="EMBL/GenBank/DDBJ databases">
        <authorList>
            <person name="Chiriac C."/>
            <person name="Salcher M."/>
            <person name="Ghai R."/>
            <person name="Kavagutti S V."/>
        </authorList>
    </citation>
    <scope>NUCLEOTIDE SEQUENCE</scope>
</reference>
<dbReference type="AlphaFoldDB" id="A0A6J6UI12"/>
<organism evidence="1">
    <name type="scientific">freshwater metagenome</name>
    <dbReference type="NCBI Taxonomy" id="449393"/>
    <lineage>
        <taxon>unclassified sequences</taxon>
        <taxon>metagenomes</taxon>
        <taxon>ecological metagenomes</taxon>
    </lineage>
</organism>
<accession>A0A6J6UI12</accession>
<evidence type="ECO:0000313" key="1">
    <source>
        <dbReference type="EMBL" id="CAB4758875.1"/>
    </source>
</evidence>
<dbReference type="EMBL" id="CAEZZJ010000070">
    <property type="protein sequence ID" value="CAB4758875.1"/>
    <property type="molecule type" value="Genomic_DNA"/>
</dbReference>
<protein>
    <submittedName>
        <fullName evidence="1">Unannotated protein</fullName>
    </submittedName>
</protein>
<proteinExistence type="predicted"/>